<gene>
    <name evidence="1" type="ORF">GXP70_08310</name>
</gene>
<dbReference type="Pfam" id="PF20092">
    <property type="entry name" value="DUF6483"/>
    <property type="match status" value="1"/>
</dbReference>
<evidence type="ECO:0000313" key="2">
    <source>
        <dbReference type="Proteomes" id="UP000476064"/>
    </source>
</evidence>
<proteinExistence type="predicted"/>
<dbReference type="EMBL" id="CP048209">
    <property type="protein sequence ID" value="QHT59955.1"/>
    <property type="molecule type" value="Genomic_DNA"/>
</dbReference>
<protein>
    <submittedName>
        <fullName evidence="1">Uncharacterized protein</fullName>
    </submittedName>
</protein>
<dbReference type="AlphaFoldDB" id="A0A6C0G4T7"/>
<reference evidence="1 2" key="1">
    <citation type="submission" date="2020-01" db="EMBL/GenBank/DDBJ databases">
        <title>Paenibacillus sp. nov., isolated from tomato rhizosphere.</title>
        <authorList>
            <person name="Weon H.-Y."/>
            <person name="Lee S.A."/>
        </authorList>
    </citation>
    <scope>NUCLEOTIDE SEQUENCE [LARGE SCALE GENOMIC DNA]</scope>
    <source>
        <strain evidence="1 2">12200R-189</strain>
    </source>
</reference>
<organism evidence="1 2">
    <name type="scientific">Paenibacillus lycopersici</name>
    <dbReference type="NCBI Taxonomy" id="2704462"/>
    <lineage>
        <taxon>Bacteria</taxon>
        <taxon>Bacillati</taxon>
        <taxon>Bacillota</taxon>
        <taxon>Bacilli</taxon>
        <taxon>Bacillales</taxon>
        <taxon>Paenibacillaceae</taxon>
        <taxon>Paenibacillus</taxon>
    </lineage>
</organism>
<sequence length="224" mass="25467">MVFQRDFFMRMIQEMGEAAGAILGLRQQRKQEEALQVIDDLLDKRFRMNGKLIRQLSDADLVRMMTTNGVVETANLSGVALLMKEEAAILNELGRTEQSYPLQLKAFHLFMRLSLLDAPAMLRTPSEEAADLASQLEGYELPRATKLLMWEWHEGDKRYDEAENVLHELLEDGMVPREEAAEFYRRLLLLPDESLEAGGLPRDEVVDGLERIMEDIESGLGAEG</sequence>
<evidence type="ECO:0000313" key="1">
    <source>
        <dbReference type="EMBL" id="QHT59955.1"/>
    </source>
</evidence>
<dbReference type="KEGG" id="plyc:GXP70_08310"/>
<dbReference type="RefSeq" id="WP_162356021.1">
    <property type="nucleotide sequence ID" value="NZ_CP048209.1"/>
</dbReference>
<name>A0A6C0G4T7_9BACL</name>
<dbReference type="Proteomes" id="UP000476064">
    <property type="component" value="Chromosome"/>
</dbReference>
<dbReference type="InterPro" id="IPR045507">
    <property type="entry name" value="DUF6483"/>
</dbReference>
<keyword evidence="2" id="KW-1185">Reference proteome</keyword>
<accession>A0A6C0G4T7</accession>